<dbReference type="Pfam" id="PF07738">
    <property type="entry name" value="Sad1_UNC"/>
    <property type="match status" value="1"/>
</dbReference>
<comment type="caution">
    <text evidence="7">The sequence shown here is derived from an EMBL/GenBank/DDBJ whole genome shotgun (WGS) entry which is preliminary data.</text>
</comment>
<sequence length="257" mass="28711">MVGTTGRAAALVFKYFLRKWLVVRLELLEIKVQQHSEQLIEAEKSREGISDAHRTEQGMLSNSMDSPRKNFASFPAGATILQSWTSPTWYHYLKSKSMPSNTNSKVEGNRPIVVLISDLSLGTCWSFSGERGQIGIQLARVIHVTGITISHVSRGLAYDIRTAPNKFELWGLGFDGEESLDLLCAGAYDINTAQNVQYFEVSSTKTRIYSKVLVKIRSNHGNHDLTCVYQIKIHGEPLEKPDGVANLPKELNYLVPT</sequence>
<feature type="domain" description="SUN" evidence="5">
    <location>
        <begin position="77"/>
        <end position="238"/>
    </location>
</feature>
<protein>
    <recommendedName>
        <fullName evidence="5">SUN domain-containing protein</fullName>
    </recommendedName>
</protein>
<dbReference type="InterPro" id="IPR045119">
    <property type="entry name" value="SUN1-5"/>
</dbReference>
<dbReference type="EMBL" id="VDEP01000339">
    <property type="protein sequence ID" value="KAA1100657.1"/>
    <property type="molecule type" value="Genomic_DNA"/>
</dbReference>
<gene>
    <name evidence="6" type="ORF">PGTUg99_011092</name>
    <name evidence="7" type="ORF">PGTUg99_033571</name>
</gene>
<dbReference type="PROSITE" id="PS51469">
    <property type="entry name" value="SUN"/>
    <property type="match status" value="1"/>
</dbReference>
<proteinExistence type="predicted"/>
<accession>A0A5B0SFB0</accession>
<name>A0A5B0SFB0_PUCGR</name>
<evidence type="ECO:0000313" key="7">
    <source>
        <dbReference type="EMBL" id="KAA1136490.1"/>
    </source>
</evidence>
<evidence type="ECO:0000256" key="4">
    <source>
        <dbReference type="ARBA" id="ARBA00023136"/>
    </source>
</evidence>
<dbReference type="GO" id="GO:0043495">
    <property type="term" value="F:protein-membrane adaptor activity"/>
    <property type="evidence" value="ECO:0007669"/>
    <property type="project" value="TreeGrafter"/>
</dbReference>
<keyword evidence="3" id="KW-1133">Transmembrane helix</keyword>
<evidence type="ECO:0000256" key="2">
    <source>
        <dbReference type="ARBA" id="ARBA00022692"/>
    </source>
</evidence>
<dbReference type="Gene3D" id="2.60.120.260">
    <property type="entry name" value="Galactose-binding domain-like"/>
    <property type="match status" value="1"/>
</dbReference>
<keyword evidence="2" id="KW-0812">Transmembrane</keyword>
<dbReference type="EMBL" id="VDEP01000035">
    <property type="protein sequence ID" value="KAA1136490.1"/>
    <property type="molecule type" value="Genomic_DNA"/>
</dbReference>
<organism evidence="7 8">
    <name type="scientific">Puccinia graminis f. sp. tritici</name>
    <dbReference type="NCBI Taxonomy" id="56615"/>
    <lineage>
        <taxon>Eukaryota</taxon>
        <taxon>Fungi</taxon>
        <taxon>Dikarya</taxon>
        <taxon>Basidiomycota</taxon>
        <taxon>Pucciniomycotina</taxon>
        <taxon>Pucciniomycetes</taxon>
        <taxon>Pucciniales</taxon>
        <taxon>Pucciniaceae</taxon>
        <taxon>Puccinia</taxon>
    </lineage>
</organism>
<evidence type="ECO:0000313" key="6">
    <source>
        <dbReference type="EMBL" id="KAA1100657.1"/>
    </source>
</evidence>
<dbReference type="InterPro" id="IPR012919">
    <property type="entry name" value="SUN_dom"/>
</dbReference>
<dbReference type="PANTHER" id="PTHR12911:SF8">
    <property type="entry name" value="KLAROID PROTEIN-RELATED"/>
    <property type="match status" value="1"/>
</dbReference>
<evidence type="ECO:0000256" key="3">
    <source>
        <dbReference type="ARBA" id="ARBA00022989"/>
    </source>
</evidence>
<keyword evidence="4" id="KW-0472">Membrane</keyword>
<comment type="subcellular location">
    <subcellularLocation>
        <location evidence="1">Membrane</location>
    </subcellularLocation>
</comment>
<dbReference type="AlphaFoldDB" id="A0A5B0SFB0"/>
<evidence type="ECO:0000256" key="1">
    <source>
        <dbReference type="ARBA" id="ARBA00004370"/>
    </source>
</evidence>
<dbReference type="Proteomes" id="UP000325313">
    <property type="component" value="Unassembled WGS sequence"/>
</dbReference>
<dbReference type="GO" id="GO:0034993">
    <property type="term" value="C:meiotic nuclear membrane microtubule tethering complex"/>
    <property type="evidence" value="ECO:0007669"/>
    <property type="project" value="TreeGrafter"/>
</dbReference>
<evidence type="ECO:0000259" key="5">
    <source>
        <dbReference type="PROSITE" id="PS51469"/>
    </source>
</evidence>
<evidence type="ECO:0000313" key="8">
    <source>
        <dbReference type="Proteomes" id="UP000325313"/>
    </source>
</evidence>
<reference evidence="7 8" key="1">
    <citation type="submission" date="2019-05" db="EMBL/GenBank/DDBJ databases">
        <title>Emergence of the Ug99 lineage of the wheat stem rust pathogen through somatic hybridization.</title>
        <authorList>
            <person name="Li F."/>
            <person name="Upadhyaya N.M."/>
            <person name="Sperschneider J."/>
            <person name="Matny O."/>
            <person name="Nguyen-Phuc H."/>
            <person name="Mago R."/>
            <person name="Raley C."/>
            <person name="Miller M.E."/>
            <person name="Silverstein K.A.T."/>
            <person name="Henningsen E."/>
            <person name="Hirsch C.D."/>
            <person name="Visser B."/>
            <person name="Pretorius Z.A."/>
            <person name="Steffenson B.J."/>
            <person name="Schwessinger B."/>
            <person name="Dodds P.N."/>
            <person name="Figueroa M."/>
        </authorList>
    </citation>
    <scope>NUCLEOTIDE SEQUENCE [LARGE SCALE GENOMIC DNA]</scope>
    <source>
        <strain evidence="7 8">Ug99</strain>
    </source>
</reference>
<dbReference type="PANTHER" id="PTHR12911">
    <property type="entry name" value="SAD1/UNC-84-LIKE PROTEIN-RELATED"/>
    <property type="match status" value="1"/>
</dbReference>